<keyword evidence="4" id="KW-1185">Reference proteome</keyword>
<name>A0A7J5U0L6_9BACT</name>
<feature type="transmembrane region" description="Helical" evidence="2">
    <location>
        <begin position="99"/>
        <end position="118"/>
    </location>
</feature>
<protein>
    <submittedName>
        <fullName evidence="3">Uncharacterized protein</fullName>
    </submittedName>
</protein>
<proteinExistence type="predicted"/>
<evidence type="ECO:0000313" key="3">
    <source>
        <dbReference type="EMBL" id="KAB7730130.1"/>
    </source>
</evidence>
<comment type="caution">
    <text evidence="3">The sequence shown here is derived from an EMBL/GenBank/DDBJ whole genome shotgun (WGS) entry which is preliminary data.</text>
</comment>
<evidence type="ECO:0000313" key="4">
    <source>
        <dbReference type="Proteomes" id="UP000488299"/>
    </source>
</evidence>
<keyword evidence="2" id="KW-0472">Membrane</keyword>
<feature type="transmembrane region" description="Helical" evidence="2">
    <location>
        <begin position="41"/>
        <end position="69"/>
    </location>
</feature>
<organism evidence="3 4">
    <name type="scientific">Rudanella paleaurantiibacter</name>
    <dbReference type="NCBI Taxonomy" id="2614655"/>
    <lineage>
        <taxon>Bacteria</taxon>
        <taxon>Pseudomonadati</taxon>
        <taxon>Bacteroidota</taxon>
        <taxon>Cytophagia</taxon>
        <taxon>Cytophagales</taxon>
        <taxon>Cytophagaceae</taxon>
        <taxon>Rudanella</taxon>
    </lineage>
</organism>
<keyword evidence="2" id="KW-1133">Transmembrane helix</keyword>
<dbReference type="AlphaFoldDB" id="A0A7J5U0L6"/>
<feature type="compositionally biased region" description="Basic and acidic residues" evidence="1">
    <location>
        <begin position="148"/>
        <end position="159"/>
    </location>
</feature>
<dbReference type="Proteomes" id="UP000488299">
    <property type="component" value="Unassembled WGS sequence"/>
</dbReference>
<feature type="region of interest" description="Disordered" evidence="1">
    <location>
        <begin position="135"/>
        <end position="159"/>
    </location>
</feature>
<evidence type="ECO:0000256" key="1">
    <source>
        <dbReference type="SAM" id="MobiDB-lite"/>
    </source>
</evidence>
<dbReference type="RefSeq" id="WP_152124737.1">
    <property type="nucleotide sequence ID" value="NZ_WELI01000005.1"/>
</dbReference>
<sequence>MLAFFIAGLALLSIVATYTEVAQMSGKIGTQALRLIPPVLIYLALFLAFTYVPVLLEVSVLCWLGYVLVRSSWTVLQGYLAVRTGEPGQRSAWLRSIRYAPYLLGILLVVYGVTVYLGRVKSPIAPKPEAVPVEPVRVPKSQSEQDDERTWNELESVRP</sequence>
<gene>
    <name evidence="3" type="ORF">F5984_13180</name>
</gene>
<reference evidence="3 4" key="1">
    <citation type="submission" date="2019-10" db="EMBL/GenBank/DDBJ databases">
        <title>Rudanella paleaurantiibacter sp. nov., isolated from sludge.</title>
        <authorList>
            <person name="Xu S.Q."/>
        </authorList>
    </citation>
    <scope>NUCLEOTIDE SEQUENCE [LARGE SCALE GENOMIC DNA]</scope>
    <source>
        <strain evidence="3 4">HX-22-17</strain>
    </source>
</reference>
<keyword evidence="2" id="KW-0812">Transmembrane</keyword>
<evidence type="ECO:0000256" key="2">
    <source>
        <dbReference type="SAM" id="Phobius"/>
    </source>
</evidence>
<dbReference type="EMBL" id="WELI01000005">
    <property type="protein sequence ID" value="KAB7730130.1"/>
    <property type="molecule type" value="Genomic_DNA"/>
</dbReference>
<accession>A0A7J5U0L6</accession>